<dbReference type="AlphaFoldDB" id="A0ABD3VC42"/>
<organism evidence="1 2">
    <name type="scientific">Sinanodonta woodiana</name>
    <name type="common">Chinese pond mussel</name>
    <name type="synonym">Anodonta woodiana</name>
    <dbReference type="NCBI Taxonomy" id="1069815"/>
    <lineage>
        <taxon>Eukaryota</taxon>
        <taxon>Metazoa</taxon>
        <taxon>Spiralia</taxon>
        <taxon>Lophotrochozoa</taxon>
        <taxon>Mollusca</taxon>
        <taxon>Bivalvia</taxon>
        <taxon>Autobranchia</taxon>
        <taxon>Heteroconchia</taxon>
        <taxon>Palaeoheterodonta</taxon>
        <taxon>Unionida</taxon>
        <taxon>Unionoidea</taxon>
        <taxon>Unionidae</taxon>
        <taxon>Unioninae</taxon>
        <taxon>Sinanodonta</taxon>
    </lineage>
</organism>
<reference evidence="1 2" key="1">
    <citation type="submission" date="2024-11" db="EMBL/GenBank/DDBJ databases">
        <title>Chromosome-level genome assembly of the freshwater bivalve Anodonta woodiana.</title>
        <authorList>
            <person name="Chen X."/>
        </authorList>
    </citation>
    <scope>NUCLEOTIDE SEQUENCE [LARGE SCALE GENOMIC DNA]</scope>
    <source>
        <strain evidence="1">MN2024</strain>
        <tissue evidence="1">Gills</tissue>
    </source>
</reference>
<keyword evidence="2" id="KW-1185">Reference proteome</keyword>
<dbReference type="InterPro" id="IPR005049">
    <property type="entry name" value="STL-like"/>
</dbReference>
<dbReference type="Proteomes" id="UP001634394">
    <property type="component" value="Unassembled WGS sequence"/>
</dbReference>
<evidence type="ECO:0000313" key="1">
    <source>
        <dbReference type="EMBL" id="KAL3858118.1"/>
    </source>
</evidence>
<dbReference type="PANTHER" id="PTHR31362">
    <property type="entry name" value="GLYCOSYLTRANSFERASE STELLO1-RELATED"/>
    <property type="match status" value="1"/>
</dbReference>
<evidence type="ECO:0000313" key="2">
    <source>
        <dbReference type="Proteomes" id="UP001634394"/>
    </source>
</evidence>
<name>A0ABD3VC42_SINWO</name>
<proteinExistence type="predicted"/>
<dbReference type="PANTHER" id="PTHR31362:SF0">
    <property type="entry name" value="EXOSTOSIN DOMAIN-CONTAINING PROTEIN-RELATED"/>
    <property type="match status" value="1"/>
</dbReference>
<protein>
    <submittedName>
        <fullName evidence="1">Uncharacterized protein</fullName>
    </submittedName>
</protein>
<dbReference type="EMBL" id="JBJQND010000013">
    <property type="protein sequence ID" value="KAL3858118.1"/>
    <property type="molecule type" value="Genomic_DNA"/>
</dbReference>
<gene>
    <name evidence="1" type="ORF">ACJMK2_012729</name>
</gene>
<accession>A0ABD3VC42</accession>
<sequence>MISLGAKRYLLVIYIQFFLLCYQTNYMIKKSSYITCGEELNRESIIAQNVNIRNPTNSLDLGSNIEWPNGIDTLFSGKSFRDVPMNLEFVKGAYFFDDNKTNCKYWAVVTTIFKPSESVRYIVKKTSWCLVVVADIQTQSRESYMTELGGKGENVVFLEPDDHGKLYPAISNTLPWKHFGRKNIGYIYAIHHGAEYIWDFDDDNVGLIDMGMLTSKTNFKYHIPCSGLSKPMINPYPYFGVKETYSWPRGFPLEEIRNPAVTPDLCQSNASLTIGVIQSLANKQPDVDAIYRLTRDNPFDFKATVAKHLPLIIPKGVFTPFNAQATLWAKPAFLYLPLPISVDGRVTDIWRSYFAEYFFHRHDIKLIFSPPYVRQDRNPHNLLKDLNAENDLYMRSNMLINMLSELLNNHISLGLQHLYDELYKRGYIELEDLKFIRAWVKTVESVYAKSNDIALKF</sequence>
<dbReference type="Pfam" id="PF03385">
    <property type="entry name" value="STELLO"/>
    <property type="match status" value="1"/>
</dbReference>
<comment type="caution">
    <text evidence="1">The sequence shown here is derived from an EMBL/GenBank/DDBJ whole genome shotgun (WGS) entry which is preliminary data.</text>
</comment>